<name>A0ABY4CMS5_9BACL</name>
<dbReference type="GO" id="GO:0003677">
    <property type="term" value="F:DNA binding"/>
    <property type="evidence" value="ECO:0007669"/>
    <property type="project" value="UniProtKB-KW"/>
</dbReference>
<dbReference type="Proteomes" id="UP000830167">
    <property type="component" value="Chromosome"/>
</dbReference>
<gene>
    <name evidence="1" type="ORF">LSG31_00220</name>
</gene>
<dbReference type="EMBL" id="CP089291">
    <property type="protein sequence ID" value="UOF90742.1"/>
    <property type="molecule type" value="Genomic_DNA"/>
</dbReference>
<proteinExistence type="predicted"/>
<dbReference type="RefSeq" id="WP_347437442.1">
    <property type="nucleotide sequence ID" value="NZ_CP089291.1"/>
</dbReference>
<accession>A0ABY4CMS5</accession>
<sequence length="84" mass="10126">MYLQFETKDEFIRWIQENLLSPHEVSEYLGVTPQAVNQSVKNGKLVPIKQEPRFSLFLKEDVENRKEELQTLRTKYRPWESDKK</sequence>
<evidence type="ECO:0000313" key="2">
    <source>
        <dbReference type="Proteomes" id="UP000830167"/>
    </source>
</evidence>
<keyword evidence="1" id="KW-0238">DNA-binding</keyword>
<organism evidence="1 2">
    <name type="scientific">Fodinisporobacter ferrooxydans</name>
    <dbReference type="NCBI Taxonomy" id="2901836"/>
    <lineage>
        <taxon>Bacteria</taxon>
        <taxon>Bacillati</taxon>
        <taxon>Bacillota</taxon>
        <taxon>Bacilli</taxon>
        <taxon>Bacillales</taxon>
        <taxon>Alicyclobacillaceae</taxon>
        <taxon>Fodinisporobacter</taxon>
    </lineage>
</organism>
<keyword evidence="2" id="KW-1185">Reference proteome</keyword>
<protein>
    <submittedName>
        <fullName evidence="1">DNA-binding protein</fullName>
    </submittedName>
</protein>
<reference evidence="1" key="1">
    <citation type="submission" date="2021-12" db="EMBL/GenBank/DDBJ databases">
        <title>Alicyclobacillaceae gen. nov., sp. nov., isolated from chalcocite enrichment system.</title>
        <authorList>
            <person name="Jiang Z."/>
        </authorList>
    </citation>
    <scope>NUCLEOTIDE SEQUENCE</scope>
    <source>
        <strain evidence="1">MYW30-H2</strain>
    </source>
</reference>
<evidence type="ECO:0000313" key="1">
    <source>
        <dbReference type="EMBL" id="UOF90742.1"/>
    </source>
</evidence>